<organism evidence="5 6">
    <name type="scientific">Dermatophagoides pteronyssinus</name>
    <name type="common">European house dust mite</name>
    <dbReference type="NCBI Taxonomy" id="6956"/>
    <lineage>
        <taxon>Eukaryota</taxon>
        <taxon>Metazoa</taxon>
        <taxon>Ecdysozoa</taxon>
        <taxon>Arthropoda</taxon>
        <taxon>Chelicerata</taxon>
        <taxon>Arachnida</taxon>
        <taxon>Acari</taxon>
        <taxon>Acariformes</taxon>
        <taxon>Sarcoptiformes</taxon>
        <taxon>Astigmata</taxon>
        <taxon>Psoroptidia</taxon>
        <taxon>Analgoidea</taxon>
        <taxon>Pyroglyphidae</taxon>
        <taxon>Dermatophagoidinae</taxon>
        <taxon>Dermatophagoides</taxon>
    </lineage>
</organism>
<dbReference type="OrthoDB" id="6514358at2759"/>
<evidence type="ECO:0000256" key="2">
    <source>
        <dbReference type="PROSITE-ProRule" id="PRU00124"/>
    </source>
</evidence>
<evidence type="ECO:0000256" key="1">
    <source>
        <dbReference type="ARBA" id="ARBA00023157"/>
    </source>
</evidence>
<dbReference type="InParanoid" id="A0A6P6XU52"/>
<keyword evidence="1 2" id="KW-1015">Disulfide bond</keyword>
<comment type="caution">
    <text evidence="2">Lacks conserved residue(s) required for the propagation of feature annotation.</text>
</comment>
<keyword evidence="4" id="KW-1133">Transmembrane helix</keyword>
<dbReference type="CDD" id="cd00112">
    <property type="entry name" value="LDLa"/>
    <property type="match status" value="1"/>
</dbReference>
<keyword evidence="5" id="KW-1185">Reference proteome</keyword>
<dbReference type="AlphaFoldDB" id="A0A6P6XU52"/>
<evidence type="ECO:0000313" key="5">
    <source>
        <dbReference type="Proteomes" id="UP000515146"/>
    </source>
</evidence>
<feature type="transmembrane region" description="Helical" evidence="4">
    <location>
        <begin position="243"/>
        <end position="263"/>
    </location>
</feature>
<feature type="disulfide bond" evidence="2">
    <location>
        <begin position="208"/>
        <end position="226"/>
    </location>
</feature>
<dbReference type="InterPro" id="IPR002172">
    <property type="entry name" value="LDrepeatLR_classA_rpt"/>
</dbReference>
<feature type="region of interest" description="Disordered" evidence="3">
    <location>
        <begin position="293"/>
        <end position="312"/>
    </location>
</feature>
<dbReference type="SUPFAM" id="SSF57424">
    <property type="entry name" value="LDL receptor-like module"/>
    <property type="match status" value="1"/>
</dbReference>
<dbReference type="Proteomes" id="UP000515146">
    <property type="component" value="Unplaced"/>
</dbReference>
<reference evidence="6" key="1">
    <citation type="submission" date="2025-08" db="UniProtKB">
        <authorList>
            <consortium name="RefSeq"/>
        </authorList>
    </citation>
    <scope>IDENTIFICATION</scope>
    <source>
        <strain evidence="6">Airmid</strain>
    </source>
</reference>
<name>A0A6P6XU52_DERPT</name>
<dbReference type="InterPro" id="IPR035914">
    <property type="entry name" value="Sperma_CUB_dom_sf"/>
</dbReference>
<dbReference type="InterPro" id="IPR042333">
    <property type="entry name" value="LRAD2/Mig-13-like"/>
</dbReference>
<dbReference type="RefSeq" id="XP_027196361.1">
    <property type="nucleotide sequence ID" value="XM_027340560.1"/>
</dbReference>
<protein>
    <submittedName>
        <fullName evidence="6">Uncharacterized protein LOC113790851</fullName>
    </submittedName>
</protein>
<dbReference type="InterPro" id="IPR036055">
    <property type="entry name" value="LDL_receptor-like_sf"/>
</dbReference>
<dbReference type="KEGG" id="dpte:113790851"/>
<feature type="compositionally biased region" description="Polar residues" evidence="3">
    <location>
        <begin position="293"/>
        <end position="308"/>
    </location>
</feature>
<dbReference type="GeneID" id="113790851"/>
<dbReference type="PROSITE" id="PS50068">
    <property type="entry name" value="LDLRA_2"/>
    <property type="match status" value="1"/>
</dbReference>
<evidence type="ECO:0000256" key="4">
    <source>
        <dbReference type="SAM" id="Phobius"/>
    </source>
</evidence>
<dbReference type="PANTHER" id="PTHR24652">
    <property type="entry name" value="LOW-DENSITY LIPOPROTEIN RECEPTOR CLASS A DOMAIN-CONTAINING PROTEIN 2"/>
    <property type="match status" value="1"/>
</dbReference>
<dbReference type="Gene3D" id="2.60.120.290">
    <property type="entry name" value="Spermadhesin, CUB domain"/>
    <property type="match status" value="1"/>
</dbReference>
<sequence length="356" mass="40981">MTNCLRVKIKIKMTSISRTIIISDSYRFNQIRLFHLNFLFIIIIILISSISFSNGSHYMKYHMSDYCDQTKINLIEMQPHSNMTAIIIKLKRESYKPNMNCSIHLNVPSPYGLMAFITKLKMRRLQSKADYIEFITNGHSLIRFHGINQEMVPKKTILTSSETMTIRFVSEPQYYSLPGKGFKIVVNLFAPTNEKNECDENIGLTMNCQNKFCIDSILECDGIDNCRNDIDELQCDETSETKLSLYVFLFTLLIMFILLVMFFTKSKDRRKIIVRRMSEAYANNHPILYAMENNSGTESPTNSNTSVDSSSPNLNNIISSEITMIKRPISSLKSQLSLSLPHGIERLHNNINDFVV</sequence>
<proteinExistence type="predicted"/>
<accession>A0A6P6XU52</accession>
<keyword evidence="4" id="KW-0812">Transmembrane</keyword>
<evidence type="ECO:0000313" key="6">
    <source>
        <dbReference type="RefSeq" id="XP_027196361.1"/>
    </source>
</evidence>
<dbReference type="OMA" id="NNHPILY"/>
<evidence type="ECO:0000256" key="3">
    <source>
        <dbReference type="SAM" id="MobiDB-lite"/>
    </source>
</evidence>
<dbReference type="SUPFAM" id="SSF49854">
    <property type="entry name" value="Spermadhesin, CUB domain"/>
    <property type="match status" value="1"/>
</dbReference>
<feature type="transmembrane region" description="Helical" evidence="4">
    <location>
        <begin position="33"/>
        <end position="52"/>
    </location>
</feature>
<gene>
    <name evidence="6" type="primary">LOC113790851</name>
</gene>
<feature type="disulfide bond" evidence="2">
    <location>
        <begin position="220"/>
        <end position="235"/>
    </location>
</feature>
<dbReference type="PANTHER" id="PTHR24652:SF69">
    <property type="entry name" value="CUB DOMAIN-CONTAINING PROTEIN"/>
    <property type="match status" value="1"/>
</dbReference>
<keyword evidence="4" id="KW-0472">Membrane</keyword>